<dbReference type="EMBL" id="AMFJ01000079">
    <property type="protein sequence ID" value="EKE29888.1"/>
    <property type="molecule type" value="Genomic_DNA"/>
</dbReference>
<comment type="caution">
    <text evidence="1">The sequence shown here is derived from an EMBL/GenBank/DDBJ whole genome shotgun (WGS) entry which is preliminary data.</text>
</comment>
<name>K2G3Q6_9BACT</name>
<sequence length="168" mass="19269">MSQEILDCDALLDEQESESLKVRQSIELEASGLALSKAKIIYSILRGEFISSSKDAKRNEKIKIVTWIDTDIVIKDSLCNEWCINALLDSLKGSLVEKWYDVKVKKDIWAILLYQSVPIEISIPQWKLESRKIPWNIKRIDPSRLDETEKIVQLHVVKKSEISELAAS</sequence>
<organism evidence="1">
    <name type="scientific">uncultured bacterium</name>
    <name type="common">gcode 4</name>
    <dbReference type="NCBI Taxonomy" id="1234023"/>
    <lineage>
        <taxon>Bacteria</taxon>
        <taxon>environmental samples</taxon>
    </lineage>
</organism>
<evidence type="ECO:0000313" key="1">
    <source>
        <dbReference type="EMBL" id="EKE29888.1"/>
    </source>
</evidence>
<protein>
    <submittedName>
        <fullName evidence="1">Uncharacterized protein</fullName>
    </submittedName>
</protein>
<dbReference type="AlphaFoldDB" id="K2G3Q6"/>
<proteinExistence type="predicted"/>
<gene>
    <name evidence="1" type="ORF">ACD_2C00079G0005</name>
</gene>
<reference evidence="1" key="1">
    <citation type="journal article" date="2012" name="Science">
        <title>Fermentation, hydrogen, and sulfur metabolism in multiple uncultivated bacterial phyla.</title>
        <authorList>
            <person name="Wrighton K.C."/>
            <person name="Thomas B.C."/>
            <person name="Sharon I."/>
            <person name="Miller C.S."/>
            <person name="Castelle C.J."/>
            <person name="VerBerkmoes N.C."/>
            <person name="Wilkins M.J."/>
            <person name="Hettich R.L."/>
            <person name="Lipton M.S."/>
            <person name="Williams K.H."/>
            <person name="Long P.E."/>
            <person name="Banfield J.F."/>
        </authorList>
    </citation>
    <scope>NUCLEOTIDE SEQUENCE [LARGE SCALE GENOMIC DNA]</scope>
</reference>
<accession>K2G3Q6</accession>